<evidence type="ECO:0000313" key="4">
    <source>
        <dbReference type="EMBL" id="EEF48367.1"/>
    </source>
</evidence>
<dbReference type="SUPFAM" id="SSF82185">
    <property type="entry name" value="Histone H3 K4-specific methyltransferase SET7/9 N-terminal domain"/>
    <property type="match status" value="2"/>
</dbReference>
<gene>
    <name evidence="4" type="ORF">RCOM_1031760</name>
</gene>
<dbReference type="InParanoid" id="B9RJ65"/>
<proteinExistence type="predicted"/>
<dbReference type="PANTHER" id="PTHR23084:SF176">
    <property type="entry name" value="HISTONE H3 K4-SPECIFIC METHYLTRANSFERASE SET7_9 FAMILY PROTEIN"/>
    <property type="match status" value="1"/>
</dbReference>
<evidence type="ECO:0000256" key="3">
    <source>
        <dbReference type="SAM" id="Phobius"/>
    </source>
</evidence>
<dbReference type="KEGG" id="rcu:8274097"/>
<dbReference type="eggNOG" id="KOG0231">
    <property type="taxonomic scope" value="Eukaryota"/>
</dbReference>
<accession>B9RJ65</accession>
<keyword evidence="3" id="KW-1133">Transmembrane helix</keyword>
<evidence type="ECO:0008006" key="6">
    <source>
        <dbReference type="Google" id="ProtNLM"/>
    </source>
</evidence>
<evidence type="ECO:0000256" key="1">
    <source>
        <dbReference type="ARBA" id="ARBA00022737"/>
    </source>
</evidence>
<keyword evidence="3" id="KW-0812">Transmembrane</keyword>
<dbReference type="OrthoDB" id="437960at2759"/>
<dbReference type="PANTHER" id="PTHR23084">
    <property type="entry name" value="PHOSPHATIDYLINOSITOL-4-PHOSPHATE 5-KINASE RELATED"/>
    <property type="match status" value="1"/>
</dbReference>
<protein>
    <recommendedName>
        <fullName evidence="6">1-phosphatidylinositol-4-phosphate 5-kinase</fullName>
    </recommendedName>
</protein>
<feature type="transmembrane region" description="Helical" evidence="3">
    <location>
        <begin position="84"/>
        <end position="105"/>
    </location>
</feature>
<evidence type="ECO:0000256" key="2">
    <source>
        <dbReference type="SAM" id="MobiDB-lite"/>
    </source>
</evidence>
<feature type="transmembrane region" description="Helical" evidence="3">
    <location>
        <begin position="117"/>
        <end position="132"/>
    </location>
</feature>
<dbReference type="FunCoup" id="B9RJ65">
    <property type="interactions" value="1344"/>
</dbReference>
<dbReference type="InterPro" id="IPR003409">
    <property type="entry name" value="MORN"/>
</dbReference>
<dbReference type="FunFam" id="2.20.110.10:FF:000002">
    <property type="entry name" value="Phosphatidylinositol 4-phosphate 5-kinase 8"/>
    <property type="match status" value="3"/>
</dbReference>
<dbReference type="STRING" id="3988.B9RJ65"/>
<dbReference type="Gene3D" id="2.20.110.10">
    <property type="entry name" value="Histone H3 K4-specific methyltransferase SET7/9 N-terminal domain"/>
    <property type="match status" value="4"/>
</dbReference>
<evidence type="ECO:0000313" key="5">
    <source>
        <dbReference type="Proteomes" id="UP000008311"/>
    </source>
</evidence>
<dbReference type="Proteomes" id="UP000008311">
    <property type="component" value="Unassembled WGS sequence"/>
</dbReference>
<keyword evidence="5" id="KW-1185">Reference proteome</keyword>
<keyword evidence="1" id="KW-0677">Repeat</keyword>
<name>B9RJ65_RICCO</name>
<organism evidence="4 5">
    <name type="scientific">Ricinus communis</name>
    <name type="common">Castor bean</name>
    <dbReference type="NCBI Taxonomy" id="3988"/>
    <lineage>
        <taxon>Eukaryota</taxon>
        <taxon>Viridiplantae</taxon>
        <taxon>Streptophyta</taxon>
        <taxon>Embryophyta</taxon>
        <taxon>Tracheophyta</taxon>
        <taxon>Spermatophyta</taxon>
        <taxon>Magnoliopsida</taxon>
        <taxon>eudicotyledons</taxon>
        <taxon>Gunneridae</taxon>
        <taxon>Pentapetalae</taxon>
        <taxon>rosids</taxon>
        <taxon>fabids</taxon>
        <taxon>Malpighiales</taxon>
        <taxon>Euphorbiaceae</taxon>
        <taxon>Acalyphoideae</taxon>
        <taxon>Acalypheae</taxon>
        <taxon>Ricinus</taxon>
    </lineage>
</organism>
<dbReference type="SMART" id="SM00698">
    <property type="entry name" value="MORN"/>
    <property type="match status" value="7"/>
</dbReference>
<dbReference type="OMA" id="AKHGLGC"/>
<feature type="region of interest" description="Disordered" evidence="2">
    <location>
        <begin position="57"/>
        <end position="77"/>
    </location>
</feature>
<reference evidence="5" key="1">
    <citation type="journal article" date="2010" name="Nat. Biotechnol.">
        <title>Draft genome sequence of the oilseed species Ricinus communis.</title>
        <authorList>
            <person name="Chan A.P."/>
            <person name="Crabtree J."/>
            <person name="Zhao Q."/>
            <person name="Lorenzi H."/>
            <person name="Orvis J."/>
            <person name="Puiu D."/>
            <person name="Melake-Berhan A."/>
            <person name="Jones K.M."/>
            <person name="Redman J."/>
            <person name="Chen G."/>
            <person name="Cahoon E.B."/>
            <person name="Gedil M."/>
            <person name="Stanke M."/>
            <person name="Haas B.J."/>
            <person name="Wortman J.R."/>
            <person name="Fraser-Liggett C.M."/>
            <person name="Ravel J."/>
            <person name="Rabinowicz P.D."/>
        </authorList>
    </citation>
    <scope>NUCLEOTIDE SEQUENCE [LARGE SCALE GENOMIC DNA]</scope>
    <source>
        <strain evidence="5">cv. Hale</strain>
    </source>
</reference>
<dbReference type="Pfam" id="PF02493">
    <property type="entry name" value="MORN"/>
    <property type="match status" value="7"/>
</dbReference>
<dbReference type="AlphaFoldDB" id="B9RJ65"/>
<sequence length="443" mass="50134">MDGSKSQAKLTRNQSSSLLRSLPTVRSSIHSLTSVAEEDLIIPVQQQQKEELLPIEEKIREDRRKPNRSGSTPRRTGSARFTPVLTMVSLTFFTLFSLSFFFFFYLRREEVPTSENLLLALIFIAITLFFASKNKNLINQNLTLIKQLWEENSKRLHLSTSRTKSKPVQWFIGESNTDNNNKIKKEKKIIREGVEFYSNGDFYEGEFHKGKCSGSGVYNYFANGRYEGDWVDGRYDGYGIESWARGSRYRGQYRQGLRHGYGVYKFYTGDSYAGQWCNGQSHGVGVQTCSDGSCYVGEFKCGVKHGVGVYHFRNGDKYAGEYFGDKIHGFGVYHFANGHCYEGSWHEGLRQGYGMYTFRNSDAKCGEWDGGILRTSLPPLTDAVLRVVQAARKTAESAIHFRRVDDQVSKAVQAANRAATAARVAAIKAVQNRMDGKFCDTNV</sequence>
<keyword evidence="3" id="KW-0472">Membrane</keyword>
<dbReference type="GO" id="GO:0016020">
    <property type="term" value="C:membrane"/>
    <property type="evidence" value="ECO:0007669"/>
    <property type="project" value="UniProtKB-ARBA"/>
</dbReference>
<dbReference type="EMBL" id="EQ973783">
    <property type="protein sequence ID" value="EEF48367.1"/>
    <property type="molecule type" value="Genomic_DNA"/>
</dbReference>